<evidence type="ECO:0000313" key="2">
    <source>
        <dbReference type="EMBL" id="CAA9291049.1"/>
    </source>
</evidence>
<feature type="compositionally biased region" description="Basic and acidic residues" evidence="1">
    <location>
        <begin position="208"/>
        <end position="217"/>
    </location>
</feature>
<sequence>ALTLEPGRHRGRPLRRLRGRRRPRRRPGTGGAAGPGRDLHRDQRPGRQRRRGRHVRREHRRGRRVQLRPHLLQRRRHGRRRPGRHHPGRRVTGLAAGLHRAGRPGPGPGDVFRRGGLPVRQHLAGPQRPARRLLLLPGADRLVHRPRGRVRHGQLRAGVPRHLRAALRRRPDRAGPARRGPLRQPAAAATAGPRGHDPAGRRGRHGHRPGDGHRHGDLQPARRPAGLRHHHAGRAPQHRDRQLVPPGGLHARRRGAVDGDGHPAGLRRLQAGRRGRPDPDARERPGHRGRGPGHPEQGRRAGAL</sequence>
<proteinExistence type="predicted"/>
<evidence type="ECO:0000256" key="1">
    <source>
        <dbReference type="SAM" id="MobiDB-lite"/>
    </source>
</evidence>
<reference evidence="2" key="1">
    <citation type="submission" date="2020-02" db="EMBL/GenBank/DDBJ databases">
        <authorList>
            <person name="Meier V. D."/>
        </authorList>
    </citation>
    <scope>NUCLEOTIDE SEQUENCE</scope>
    <source>
        <strain evidence="2">AVDCRST_MAG41</strain>
    </source>
</reference>
<name>A0A6J4JYT7_9ACTN</name>
<feature type="compositionally biased region" description="Basic residues" evidence="1">
    <location>
        <begin position="150"/>
        <end position="171"/>
    </location>
</feature>
<feature type="region of interest" description="Disordered" evidence="1">
    <location>
        <begin position="1"/>
        <end position="106"/>
    </location>
</feature>
<feature type="non-terminal residue" evidence="2">
    <location>
        <position position="304"/>
    </location>
</feature>
<feature type="compositionally biased region" description="Basic residues" evidence="1">
    <location>
        <begin position="9"/>
        <end position="27"/>
    </location>
</feature>
<feature type="region of interest" description="Disordered" evidence="1">
    <location>
        <begin position="150"/>
        <end position="304"/>
    </location>
</feature>
<protein>
    <submittedName>
        <fullName evidence="2">Uncharacterized protein</fullName>
    </submittedName>
</protein>
<feature type="non-terminal residue" evidence="2">
    <location>
        <position position="1"/>
    </location>
</feature>
<accession>A0A6J4JYT7</accession>
<gene>
    <name evidence="2" type="ORF">AVDCRST_MAG41-4360</name>
</gene>
<organism evidence="2">
    <name type="scientific">uncultured Mycobacteriales bacterium</name>
    <dbReference type="NCBI Taxonomy" id="581187"/>
    <lineage>
        <taxon>Bacteria</taxon>
        <taxon>Bacillati</taxon>
        <taxon>Actinomycetota</taxon>
        <taxon>Actinomycetes</taxon>
        <taxon>Mycobacteriales</taxon>
        <taxon>environmental samples</taxon>
    </lineage>
</organism>
<dbReference type="EMBL" id="CADCTP010000419">
    <property type="protein sequence ID" value="CAA9291049.1"/>
    <property type="molecule type" value="Genomic_DNA"/>
</dbReference>
<feature type="compositionally biased region" description="Low complexity" evidence="1">
    <location>
        <begin position="177"/>
        <end position="193"/>
    </location>
</feature>
<feature type="compositionally biased region" description="Basic residues" evidence="1">
    <location>
        <begin position="46"/>
        <end position="89"/>
    </location>
</feature>
<feature type="compositionally biased region" description="Basic and acidic residues" evidence="1">
    <location>
        <begin position="275"/>
        <end position="286"/>
    </location>
</feature>
<dbReference type="AlphaFoldDB" id="A0A6J4JYT7"/>